<feature type="transmembrane region" description="Helical" evidence="11">
    <location>
        <begin position="115"/>
        <end position="140"/>
    </location>
</feature>
<keyword evidence="10 11" id="KW-0472">Membrane</keyword>
<evidence type="ECO:0000256" key="6">
    <source>
        <dbReference type="ARBA" id="ARBA00022692"/>
    </source>
</evidence>
<dbReference type="eggNOG" id="COG1682">
    <property type="taxonomic scope" value="Bacteria"/>
</dbReference>
<proteinExistence type="inferred from homology"/>
<keyword evidence="3 11" id="KW-0813">Transport</keyword>
<dbReference type="PROSITE" id="PS51012">
    <property type="entry name" value="ABC_TM2"/>
    <property type="match status" value="1"/>
</dbReference>
<protein>
    <recommendedName>
        <fullName evidence="11">Transport permease protein</fullName>
    </recommendedName>
</protein>
<comment type="subcellular location">
    <subcellularLocation>
        <location evidence="11">Cell inner membrane</location>
        <topology evidence="11">Multi-pass membrane protein</topology>
    </subcellularLocation>
    <subcellularLocation>
        <location evidence="1">Cell membrane</location>
        <topology evidence="1">Multi-pass membrane protein</topology>
    </subcellularLocation>
</comment>
<gene>
    <name evidence="13" type="ORF">PFLCHA0_c20810</name>
</gene>
<evidence type="ECO:0000256" key="11">
    <source>
        <dbReference type="RuleBase" id="RU361157"/>
    </source>
</evidence>
<dbReference type="RefSeq" id="WP_015634879.1">
    <property type="nucleotide sequence ID" value="NC_021237.1"/>
</dbReference>
<feature type="transmembrane region" description="Helical" evidence="11">
    <location>
        <begin position="37"/>
        <end position="62"/>
    </location>
</feature>
<dbReference type="PANTHER" id="PTHR30413:SF10">
    <property type="entry name" value="CAPSULE POLYSACCHARIDE EXPORT INNER-MEMBRANE PROTEIN CTRC"/>
    <property type="match status" value="1"/>
</dbReference>
<reference evidence="14" key="1">
    <citation type="journal article" date="2014" name="Genome Announc.">
        <title>Full-genome sequence of the plant growth-promoting bacterium Pseudomonas protegens CHA0.</title>
        <authorList>
            <person name="Jousset A."/>
            <person name="Schuldes J."/>
            <person name="Keel C."/>
            <person name="Maurhofer M."/>
            <person name="Daniel R."/>
            <person name="Scheu S."/>
            <person name="Thuermer A."/>
        </authorList>
    </citation>
    <scope>NUCLEOTIDE SEQUENCE [LARGE SCALE GENOMIC DNA]</scope>
    <source>
        <strain evidence="14">DSM 19095 / LMG 27888 / CFBP 6595 / CHA0</strain>
    </source>
</reference>
<feature type="domain" description="ABC transmembrane type-2" evidence="12">
    <location>
        <begin position="38"/>
        <end position="263"/>
    </location>
</feature>
<keyword evidence="5" id="KW-0762">Sugar transport</keyword>
<dbReference type="Pfam" id="PF01061">
    <property type="entry name" value="ABC2_membrane"/>
    <property type="match status" value="1"/>
</dbReference>
<dbReference type="GO" id="GO:0140359">
    <property type="term" value="F:ABC-type transporter activity"/>
    <property type="evidence" value="ECO:0007669"/>
    <property type="project" value="InterPro"/>
</dbReference>
<dbReference type="EMBL" id="CP003190">
    <property type="protein sequence ID" value="AGL83862.1"/>
    <property type="molecule type" value="Genomic_DNA"/>
</dbReference>
<dbReference type="HOGENOM" id="CLU_060703_1_1_6"/>
<dbReference type="GO" id="GO:0015920">
    <property type="term" value="P:lipopolysaccharide transport"/>
    <property type="evidence" value="ECO:0007669"/>
    <property type="project" value="TreeGrafter"/>
</dbReference>
<dbReference type="InterPro" id="IPR000412">
    <property type="entry name" value="ABC_2_transport"/>
</dbReference>
<keyword evidence="7" id="KW-0972">Capsule biogenesis/degradation</keyword>
<comment type="similarity">
    <text evidence="2 11">Belongs to the ABC-2 integral membrane protein family.</text>
</comment>
<organism evidence="13 14">
    <name type="scientific">Pseudomonas protegens (strain DSM 19095 / LMG 27888 / CFBP 6595 / CHA0)</name>
    <dbReference type="NCBI Taxonomy" id="1124983"/>
    <lineage>
        <taxon>Bacteria</taxon>
        <taxon>Pseudomonadati</taxon>
        <taxon>Pseudomonadota</taxon>
        <taxon>Gammaproteobacteria</taxon>
        <taxon>Pseudomonadales</taxon>
        <taxon>Pseudomonadaceae</taxon>
        <taxon>Pseudomonas</taxon>
    </lineage>
</organism>
<evidence type="ECO:0000256" key="3">
    <source>
        <dbReference type="ARBA" id="ARBA00022448"/>
    </source>
</evidence>
<dbReference type="InterPro" id="IPR013525">
    <property type="entry name" value="ABC2_TM"/>
</dbReference>
<sequence length="271" mass="30600">MTGSTTLHRFTFRPWRHRELLRALIEREVIGRYRGSIAGLLWSFLNPLLMLLVYTFVFSVVFKVRWGTDNDSNTQFALLVFTGMMVFNLFSECLTRAPGLILSHVNYVKKVVFPLDMLPCVMLGAVLFHTLVSFAVWLLFHLLAFGLPPPTALLFPLVLLPLVLFTLGLSWVLASLGVYLRDVGQVIGVLMSALLLMSAVFYPLSALPEAYRHWLYLNPLTLVIESSRDVLIWGVVPDLGLWLIELSVALGVAFLGWAWFEKTRPGFADVL</sequence>
<name>A0A2C9EJN8_PSEPH</name>
<evidence type="ECO:0000313" key="13">
    <source>
        <dbReference type="EMBL" id="AGL83862.1"/>
    </source>
</evidence>
<feature type="transmembrane region" description="Helical" evidence="11">
    <location>
        <begin position="186"/>
        <end position="204"/>
    </location>
</feature>
<keyword evidence="8 11" id="KW-1133">Transmembrane helix</keyword>
<evidence type="ECO:0000259" key="12">
    <source>
        <dbReference type="PROSITE" id="PS51012"/>
    </source>
</evidence>
<dbReference type="PRINTS" id="PR00164">
    <property type="entry name" value="ABC2TRNSPORT"/>
</dbReference>
<feature type="transmembrane region" description="Helical" evidence="11">
    <location>
        <begin position="152"/>
        <end position="174"/>
    </location>
</feature>
<evidence type="ECO:0000256" key="7">
    <source>
        <dbReference type="ARBA" id="ARBA00022903"/>
    </source>
</evidence>
<evidence type="ECO:0000256" key="2">
    <source>
        <dbReference type="ARBA" id="ARBA00007783"/>
    </source>
</evidence>
<evidence type="ECO:0000256" key="9">
    <source>
        <dbReference type="ARBA" id="ARBA00023047"/>
    </source>
</evidence>
<evidence type="ECO:0000256" key="4">
    <source>
        <dbReference type="ARBA" id="ARBA00022475"/>
    </source>
</evidence>
<evidence type="ECO:0000256" key="1">
    <source>
        <dbReference type="ARBA" id="ARBA00004651"/>
    </source>
</evidence>
<dbReference type="GO" id="GO:0043190">
    <property type="term" value="C:ATP-binding cassette (ABC) transporter complex"/>
    <property type="evidence" value="ECO:0007669"/>
    <property type="project" value="InterPro"/>
</dbReference>
<dbReference type="Proteomes" id="UP000013940">
    <property type="component" value="Chromosome"/>
</dbReference>
<dbReference type="PANTHER" id="PTHR30413">
    <property type="entry name" value="INNER MEMBRANE TRANSPORT PERMEASE"/>
    <property type="match status" value="1"/>
</dbReference>
<dbReference type="AlphaFoldDB" id="A0A2C9EJN8"/>
<evidence type="ECO:0000313" key="14">
    <source>
        <dbReference type="Proteomes" id="UP000013940"/>
    </source>
</evidence>
<dbReference type="PIRSF" id="PIRSF006648">
    <property type="entry name" value="DrrB"/>
    <property type="match status" value="1"/>
</dbReference>
<accession>A0A2C9EJN8</accession>
<dbReference type="GO" id="GO:0015774">
    <property type="term" value="P:polysaccharide transport"/>
    <property type="evidence" value="ECO:0007669"/>
    <property type="project" value="UniProtKB-KW"/>
</dbReference>
<evidence type="ECO:0000256" key="5">
    <source>
        <dbReference type="ARBA" id="ARBA00022597"/>
    </source>
</evidence>
<feature type="transmembrane region" description="Helical" evidence="11">
    <location>
        <begin position="74"/>
        <end position="94"/>
    </location>
</feature>
<evidence type="ECO:0000256" key="8">
    <source>
        <dbReference type="ARBA" id="ARBA00022989"/>
    </source>
</evidence>
<dbReference type="InterPro" id="IPR047817">
    <property type="entry name" value="ABC2_TM_bact-type"/>
</dbReference>
<keyword evidence="4 11" id="KW-1003">Cell membrane</keyword>
<keyword evidence="9" id="KW-0625">Polysaccharide transport</keyword>
<dbReference type="GeneID" id="57475075"/>
<dbReference type="KEGG" id="pprc:PFLCHA0_c20810"/>
<feature type="transmembrane region" description="Helical" evidence="11">
    <location>
        <begin position="239"/>
        <end position="260"/>
    </location>
</feature>
<keyword evidence="6 11" id="KW-0812">Transmembrane</keyword>
<evidence type="ECO:0000256" key="10">
    <source>
        <dbReference type="ARBA" id="ARBA00023136"/>
    </source>
</evidence>